<dbReference type="Pfam" id="PF03101">
    <property type="entry name" value="FAR1"/>
    <property type="match status" value="1"/>
</dbReference>
<evidence type="ECO:0000259" key="2">
    <source>
        <dbReference type="Pfam" id="PF10551"/>
    </source>
</evidence>
<name>A0A9R1UXL8_LACSA</name>
<gene>
    <name evidence="3" type="ORF">LSAT_V11C800394190</name>
</gene>
<keyword evidence="4" id="KW-1185">Reference proteome</keyword>
<comment type="caution">
    <text evidence="3">The sequence shown here is derived from an EMBL/GenBank/DDBJ whole genome shotgun (WGS) entry which is preliminary data.</text>
</comment>
<reference evidence="3 4" key="1">
    <citation type="journal article" date="2017" name="Nat. Commun.">
        <title>Genome assembly with in vitro proximity ligation data and whole-genome triplication in lettuce.</title>
        <authorList>
            <person name="Reyes-Chin-Wo S."/>
            <person name="Wang Z."/>
            <person name="Yang X."/>
            <person name="Kozik A."/>
            <person name="Arikit S."/>
            <person name="Song C."/>
            <person name="Xia L."/>
            <person name="Froenicke L."/>
            <person name="Lavelle D.O."/>
            <person name="Truco M.J."/>
            <person name="Xia R."/>
            <person name="Zhu S."/>
            <person name="Xu C."/>
            <person name="Xu H."/>
            <person name="Xu X."/>
            <person name="Cox K."/>
            <person name="Korf I."/>
            <person name="Meyers B.C."/>
            <person name="Michelmore R.W."/>
        </authorList>
    </citation>
    <scope>NUCLEOTIDE SEQUENCE [LARGE SCALE GENOMIC DNA]</scope>
    <source>
        <strain evidence="4">cv. Salinas</strain>
        <tissue evidence="3">Seedlings</tissue>
    </source>
</reference>
<dbReference type="Proteomes" id="UP000235145">
    <property type="component" value="Unassembled WGS sequence"/>
</dbReference>
<evidence type="ECO:0000313" key="3">
    <source>
        <dbReference type="EMBL" id="KAJ0194576.1"/>
    </source>
</evidence>
<organism evidence="3 4">
    <name type="scientific">Lactuca sativa</name>
    <name type="common">Garden lettuce</name>
    <dbReference type="NCBI Taxonomy" id="4236"/>
    <lineage>
        <taxon>Eukaryota</taxon>
        <taxon>Viridiplantae</taxon>
        <taxon>Streptophyta</taxon>
        <taxon>Embryophyta</taxon>
        <taxon>Tracheophyta</taxon>
        <taxon>Spermatophyta</taxon>
        <taxon>Magnoliopsida</taxon>
        <taxon>eudicotyledons</taxon>
        <taxon>Gunneridae</taxon>
        <taxon>Pentapetalae</taxon>
        <taxon>asterids</taxon>
        <taxon>campanulids</taxon>
        <taxon>Asterales</taxon>
        <taxon>Asteraceae</taxon>
        <taxon>Cichorioideae</taxon>
        <taxon>Cichorieae</taxon>
        <taxon>Lactucinae</taxon>
        <taxon>Lactuca</taxon>
    </lineage>
</organism>
<dbReference type="Pfam" id="PF10551">
    <property type="entry name" value="MULE"/>
    <property type="match status" value="1"/>
</dbReference>
<accession>A0A9R1UXL8</accession>
<dbReference type="PANTHER" id="PTHR47718:SF12">
    <property type="entry name" value="PROTEIN FAR1-RELATED SEQUENCE"/>
    <property type="match status" value="1"/>
</dbReference>
<evidence type="ECO:0008006" key="5">
    <source>
        <dbReference type="Google" id="ProtNLM"/>
    </source>
</evidence>
<evidence type="ECO:0000259" key="1">
    <source>
        <dbReference type="Pfam" id="PF03101"/>
    </source>
</evidence>
<protein>
    <recommendedName>
        <fullName evidence="5">Protein FAR1-RELATED SEQUENCE</fullName>
    </recommendedName>
</protein>
<dbReference type="InterPro" id="IPR004330">
    <property type="entry name" value="FAR1_DNA_bnd_dom"/>
</dbReference>
<dbReference type="InterPro" id="IPR018289">
    <property type="entry name" value="MULE_transposase_dom"/>
</dbReference>
<evidence type="ECO:0000313" key="4">
    <source>
        <dbReference type="Proteomes" id="UP000235145"/>
    </source>
</evidence>
<feature type="domain" description="MULE transposase" evidence="2">
    <location>
        <begin position="279"/>
        <end position="365"/>
    </location>
</feature>
<feature type="domain" description="FAR1" evidence="1">
    <location>
        <begin position="84"/>
        <end position="177"/>
    </location>
</feature>
<sequence>MLIHHCLFLVEDCYIYDYIDLDANVLGDISIEDKTLGVFDDNQSNDNHQHVIINGKQYWIPKAPDEVKPKLKGHYRSYEDITDMYYKYALAASFDVRKTTNGKNGHGIIRLRYLVCNRQGLPNTGHVDTLNPNRSKIKRKTDSRRTGCNACIRFRMIKGSSTWLLYEFVEEHNHELMSQDDIFLSNQNVCATQAHRLFTAINGGYNIIGGTVDDFKILMRDLNCFIGGTDAQMLVDKMTNRTKNVPNFSFDFRVENKQLNAMFWADETSKINYKEFGDVVSFDATFRTNRYDMVFVPFTGIDNHKKCVTFGAGLHSKEDIDSYTWLLKSFLKAFGKQPILTRDEKRYSQCFPESIHRLCMWHITSKLPLKVSLDIVNDEEFKLLFNSLIWNTKLEEKDFEQGWQALLDEYDLNDNTWLSRMYNLRHSWIPAFFKRVPMSGLMRTTSRSESQNSVFHQNTHYGSTLVNFMNLFEFAMEKQHKFPKMRTPFPIEGNASLFYTRKVFRQVQNEMYRSMTACFSLNHNIVDHVHEPHGYSISNRPDSDIFSDDDDDNWDKLLKDSIYTVLFFPTRIFAYISDYFSIQFEQFGVLCRHIFTAMKAFNIQFIPAKYLLRRWQKDIIPPELLRRCFRYSDSDENIQKIAIELFSTVDNCLSSLSTNKKKKTGRVLSST</sequence>
<dbReference type="EMBL" id="NBSK02000008">
    <property type="protein sequence ID" value="KAJ0194576.1"/>
    <property type="molecule type" value="Genomic_DNA"/>
</dbReference>
<proteinExistence type="predicted"/>
<dbReference type="PANTHER" id="PTHR47718">
    <property type="entry name" value="OS01G0519700 PROTEIN"/>
    <property type="match status" value="1"/>
</dbReference>
<dbReference type="AlphaFoldDB" id="A0A9R1UXL8"/>